<dbReference type="KEGG" id="dko:I596_1731"/>
<feature type="region of interest" description="Disordered" evidence="1">
    <location>
        <begin position="1"/>
        <end position="49"/>
    </location>
</feature>
<dbReference type="Proteomes" id="UP000076830">
    <property type="component" value="Chromosome"/>
</dbReference>
<name>A0A160DTP8_9GAMM</name>
<gene>
    <name evidence="2" type="ORF">I596_1731</name>
</gene>
<proteinExistence type="predicted"/>
<reference evidence="2 3" key="1">
    <citation type="submission" date="2016-04" db="EMBL/GenBank/DDBJ databases">
        <title>Complete genome sequence of Dokdonella koreensis DS-123T.</title>
        <authorList>
            <person name="Kim J.F."/>
            <person name="Lee H."/>
            <person name="Kwak M.-J."/>
        </authorList>
    </citation>
    <scope>NUCLEOTIDE SEQUENCE [LARGE SCALE GENOMIC DNA]</scope>
    <source>
        <strain evidence="2 3">DS-123</strain>
    </source>
</reference>
<feature type="compositionally biased region" description="Basic residues" evidence="1">
    <location>
        <begin position="33"/>
        <end position="49"/>
    </location>
</feature>
<keyword evidence="3" id="KW-1185">Reference proteome</keyword>
<dbReference type="AlphaFoldDB" id="A0A160DTP8"/>
<dbReference type="EMBL" id="CP015249">
    <property type="protein sequence ID" value="ANB17755.1"/>
    <property type="molecule type" value="Genomic_DNA"/>
</dbReference>
<evidence type="ECO:0000313" key="2">
    <source>
        <dbReference type="EMBL" id="ANB17755.1"/>
    </source>
</evidence>
<accession>A0A160DTP8</accession>
<protein>
    <submittedName>
        <fullName evidence="2">Uncharacterized protein</fullName>
    </submittedName>
</protein>
<evidence type="ECO:0000313" key="3">
    <source>
        <dbReference type="Proteomes" id="UP000076830"/>
    </source>
</evidence>
<organism evidence="2 3">
    <name type="scientific">Dokdonella koreensis DS-123</name>
    <dbReference type="NCBI Taxonomy" id="1300342"/>
    <lineage>
        <taxon>Bacteria</taxon>
        <taxon>Pseudomonadati</taxon>
        <taxon>Pseudomonadota</taxon>
        <taxon>Gammaproteobacteria</taxon>
        <taxon>Lysobacterales</taxon>
        <taxon>Rhodanobacteraceae</taxon>
        <taxon>Dokdonella</taxon>
    </lineage>
</organism>
<evidence type="ECO:0000256" key="1">
    <source>
        <dbReference type="SAM" id="MobiDB-lite"/>
    </source>
</evidence>
<sequence length="49" mass="5623">MSPWVGVSVNRCPGDCNRRRSRVARPADPDRRHGSKRRLTAGAPVRRRR</sequence>